<evidence type="ECO:0000313" key="2">
    <source>
        <dbReference type="EMBL" id="OSY41679.1"/>
    </source>
</evidence>
<proteinExistence type="predicted"/>
<keyword evidence="1" id="KW-0812">Transmembrane</keyword>
<dbReference type="RefSeq" id="WP_085926645.1">
    <property type="nucleotide sequence ID" value="NZ_BAABSS010000016.1"/>
</dbReference>
<reference evidence="2 4" key="1">
    <citation type="submission" date="2016-09" db="EMBL/GenBank/DDBJ databases">
        <title>Streptomyces platensis DSM40041, a candidate organism with high potential of specific P450 cytochromes.</title>
        <authorList>
            <person name="Grumaz C."/>
            <person name="Vainshtein Y."/>
            <person name="Kirstahler P."/>
            <person name="Sohn K."/>
        </authorList>
    </citation>
    <scope>NUCLEOTIDE SEQUENCE [LARGE SCALE GENOMIC DNA]</scope>
    <source>
        <strain evidence="2 4">DSM 40041</strain>
    </source>
</reference>
<evidence type="ECO:0000313" key="4">
    <source>
        <dbReference type="Proteomes" id="UP000194225"/>
    </source>
</evidence>
<dbReference type="Proteomes" id="UP000325458">
    <property type="component" value="Chromosome"/>
</dbReference>
<evidence type="ECO:0000313" key="5">
    <source>
        <dbReference type="Proteomes" id="UP000325458"/>
    </source>
</evidence>
<dbReference type="EMBL" id="CP023691">
    <property type="protein sequence ID" value="QEV50500.1"/>
    <property type="molecule type" value="Genomic_DNA"/>
</dbReference>
<protein>
    <submittedName>
        <fullName evidence="3">Uncharacterized protein</fullName>
    </submittedName>
</protein>
<keyword evidence="4" id="KW-1185">Reference proteome</keyword>
<dbReference type="Proteomes" id="UP000194225">
    <property type="component" value="Unassembled WGS sequence"/>
</dbReference>
<dbReference type="InterPro" id="IPR045924">
    <property type="entry name" value="DUF6343"/>
</dbReference>
<dbReference type="Pfam" id="PF19870">
    <property type="entry name" value="DUF6343"/>
    <property type="match status" value="1"/>
</dbReference>
<name>A0AAE6NEJ0_STRPT</name>
<dbReference type="EMBL" id="MIGA01000039">
    <property type="protein sequence ID" value="OSY41679.1"/>
    <property type="molecule type" value="Genomic_DNA"/>
</dbReference>
<feature type="transmembrane region" description="Helical" evidence="1">
    <location>
        <begin position="57"/>
        <end position="78"/>
    </location>
</feature>
<dbReference type="AlphaFoldDB" id="A0AAE6NEJ0"/>
<accession>A0AAE6NEJ0</accession>
<reference evidence="3 5" key="2">
    <citation type="submission" date="2017-09" db="EMBL/GenBank/DDBJ databases">
        <authorList>
            <person name="Lee N."/>
            <person name="Cho B.-K."/>
        </authorList>
    </citation>
    <scope>NUCLEOTIDE SEQUENCE [LARGE SCALE GENOMIC DNA]</scope>
    <source>
        <strain evidence="3 5">ATCC 23948</strain>
    </source>
</reference>
<dbReference type="KEGG" id="spla:CP981_01365"/>
<dbReference type="GeneID" id="90921985"/>
<gene>
    <name evidence="2" type="ORF">BG653_05042</name>
    <name evidence="3" type="ORF">CP981_01365</name>
</gene>
<evidence type="ECO:0000313" key="3">
    <source>
        <dbReference type="EMBL" id="QEV50500.1"/>
    </source>
</evidence>
<keyword evidence="1" id="KW-0472">Membrane</keyword>
<organism evidence="3 5">
    <name type="scientific">Streptomyces platensis</name>
    <dbReference type="NCBI Taxonomy" id="58346"/>
    <lineage>
        <taxon>Bacteria</taxon>
        <taxon>Bacillati</taxon>
        <taxon>Actinomycetota</taxon>
        <taxon>Actinomycetes</taxon>
        <taxon>Kitasatosporales</taxon>
        <taxon>Streptomycetaceae</taxon>
        <taxon>Streptomyces</taxon>
    </lineage>
</organism>
<evidence type="ECO:0000256" key="1">
    <source>
        <dbReference type="SAM" id="Phobius"/>
    </source>
</evidence>
<sequence>MKRRRTGTEPVTARSPLRLRLVLAAGALAFFTAAAVRLAMGARSAGPRYSPNTTVLVVLAAVCGVLALVALLNLAVILRRMRRVRNDR</sequence>
<keyword evidence="1" id="KW-1133">Transmembrane helix</keyword>